<dbReference type="Proteomes" id="UP000267267">
    <property type="component" value="Segment"/>
</dbReference>
<reference evidence="1 2" key="1">
    <citation type="submission" date="2018-08" db="EMBL/GenBank/DDBJ databases">
        <authorList>
            <person name="Hellinger R.D."/>
            <person name="Sparks H.E."/>
            <person name="Pedulla M.L."/>
            <person name="Garlena R.A."/>
            <person name="Russell D.A."/>
            <person name="Pope W.H."/>
            <person name="Jacobs-Sera D."/>
            <person name="Hatfull G.F."/>
        </authorList>
    </citation>
    <scope>NUCLEOTIDE SEQUENCE [LARGE SCALE GENOMIC DNA]</scope>
</reference>
<gene>
    <name evidence="1" type="primary">55</name>
    <name evidence="1" type="ORF">SEA_WAMBURGRXPRESS_56</name>
</gene>
<proteinExistence type="predicted"/>
<evidence type="ECO:0000313" key="1">
    <source>
        <dbReference type="EMBL" id="AYD82235.1"/>
    </source>
</evidence>
<accession>A0A386KAI3</accession>
<organism evidence="1 2">
    <name type="scientific">Mycobacterium phage Wamburgrxpress</name>
    <dbReference type="NCBI Taxonomy" id="2315617"/>
    <lineage>
        <taxon>Viruses</taxon>
        <taxon>Duplodnaviria</taxon>
        <taxon>Heunggongvirae</taxon>
        <taxon>Uroviricota</taxon>
        <taxon>Caudoviricetes</taxon>
        <taxon>Vilmaviridae</taxon>
        <taxon>Lclasvirinae</taxon>
        <taxon>Bronvirus</taxon>
        <taxon>Bronvirus joedirt</taxon>
        <taxon>Mycobacterium virus JoeDirt</taxon>
    </lineage>
</organism>
<sequence length="61" mass="7009">MSGYYEVTVSFFNDIVPRKIVTVAKPETDHSNNLILKHLDGDIVYAAGRWSGYTVKEYRNE</sequence>
<name>A0A386KAI3_9CAUD</name>
<dbReference type="EMBL" id="MH744425">
    <property type="protein sequence ID" value="AYD82235.1"/>
    <property type="molecule type" value="Genomic_DNA"/>
</dbReference>
<evidence type="ECO:0000313" key="2">
    <source>
        <dbReference type="Proteomes" id="UP000267267"/>
    </source>
</evidence>
<protein>
    <submittedName>
        <fullName evidence="1">Uncharacterized protein</fullName>
    </submittedName>
</protein>